<keyword evidence="2" id="KW-0472">Membrane</keyword>
<evidence type="ECO:0000256" key="1">
    <source>
        <dbReference type="SAM" id="MobiDB-lite"/>
    </source>
</evidence>
<dbReference type="OrthoDB" id="4061674at2"/>
<evidence type="ECO:0000313" key="3">
    <source>
        <dbReference type="EMBL" id="GAB10649.1"/>
    </source>
</evidence>
<keyword evidence="2" id="KW-0812">Transmembrane</keyword>
<feature type="region of interest" description="Disordered" evidence="1">
    <location>
        <begin position="1"/>
        <end position="39"/>
    </location>
</feature>
<comment type="caution">
    <text evidence="3">The sequence shown here is derived from an EMBL/GenBank/DDBJ whole genome shotgun (WGS) entry which is preliminary data.</text>
</comment>
<name>G7H474_9ACTN</name>
<proteinExistence type="predicted"/>
<dbReference type="Proteomes" id="UP000035088">
    <property type="component" value="Unassembled WGS sequence"/>
</dbReference>
<protein>
    <submittedName>
        <fullName evidence="3">Uncharacterized protein</fullName>
    </submittedName>
</protein>
<dbReference type="EMBL" id="BAEE01000061">
    <property type="protein sequence ID" value="GAB10649.1"/>
    <property type="molecule type" value="Genomic_DNA"/>
</dbReference>
<dbReference type="RefSeq" id="WP_007322724.1">
    <property type="nucleotide sequence ID" value="NZ_BAEE01000061.1"/>
</dbReference>
<evidence type="ECO:0000313" key="4">
    <source>
        <dbReference type="Proteomes" id="UP000035088"/>
    </source>
</evidence>
<reference evidence="3 4" key="1">
    <citation type="submission" date="2011-11" db="EMBL/GenBank/DDBJ databases">
        <title>Whole genome shotgun sequence of Gordonia araii NBRC 100433.</title>
        <authorList>
            <person name="Yoshida Y."/>
            <person name="Hosoyama A."/>
            <person name="Tsuchikane K."/>
            <person name="Katsumata H."/>
            <person name="Yamazaki S."/>
            <person name="Fujita N."/>
        </authorList>
    </citation>
    <scope>NUCLEOTIDE SEQUENCE [LARGE SCALE GENOMIC DNA]</scope>
    <source>
        <strain evidence="3 4">NBRC 100433</strain>
    </source>
</reference>
<feature type="transmembrane region" description="Helical" evidence="2">
    <location>
        <begin position="45"/>
        <end position="68"/>
    </location>
</feature>
<feature type="compositionally biased region" description="Low complexity" evidence="1">
    <location>
        <begin position="77"/>
        <end position="104"/>
    </location>
</feature>
<accession>G7H474</accession>
<feature type="region of interest" description="Disordered" evidence="1">
    <location>
        <begin position="73"/>
        <end position="133"/>
    </location>
</feature>
<dbReference type="STRING" id="1073574.GOARA_061_00880"/>
<feature type="compositionally biased region" description="Pro residues" evidence="1">
    <location>
        <begin position="1"/>
        <end position="12"/>
    </location>
</feature>
<feature type="compositionally biased region" description="Low complexity" evidence="1">
    <location>
        <begin position="113"/>
        <end position="130"/>
    </location>
</feature>
<organism evidence="3 4">
    <name type="scientific">Gordonia araii NBRC 100433</name>
    <dbReference type="NCBI Taxonomy" id="1073574"/>
    <lineage>
        <taxon>Bacteria</taxon>
        <taxon>Bacillati</taxon>
        <taxon>Actinomycetota</taxon>
        <taxon>Actinomycetes</taxon>
        <taxon>Mycobacteriales</taxon>
        <taxon>Gordoniaceae</taxon>
        <taxon>Gordonia</taxon>
    </lineage>
</organism>
<dbReference type="AlphaFoldDB" id="G7H474"/>
<evidence type="ECO:0000256" key="2">
    <source>
        <dbReference type="SAM" id="Phobius"/>
    </source>
</evidence>
<gene>
    <name evidence="3" type="ORF">GOARA_061_00880</name>
</gene>
<sequence>MTNRYPDPPPTGRPAQAPVGYPPPPTGGLPVNSGTDKPKRRRTPLLAALGIATLIIGIVGAVVAIRLADDDGGDNSAAPSATVAPSTPTATATATAPPAQTGEQPAPPPRTDGAPAAPKLPAGAKPCPGARGVATHEGRSASCAFAASVRTAYLRAGKMGDSRLVNGWAPQERARVPMNCRPRGDVVICRGGTDSIVYIY</sequence>
<keyword evidence="4" id="KW-1185">Reference proteome</keyword>
<keyword evidence="2" id="KW-1133">Transmembrane helix</keyword>